<dbReference type="SUPFAM" id="SSF74942">
    <property type="entry name" value="YhbC-like, C-terminal domain"/>
    <property type="match status" value="1"/>
</dbReference>
<dbReference type="InterPro" id="IPR035956">
    <property type="entry name" value="RimP_N_sf"/>
</dbReference>
<dbReference type="InterPro" id="IPR028989">
    <property type="entry name" value="RimP_N"/>
</dbReference>
<evidence type="ECO:0000256" key="1">
    <source>
        <dbReference type="ARBA" id="ARBA00022490"/>
    </source>
</evidence>
<comment type="similarity">
    <text evidence="3">Belongs to the RimP family.</text>
</comment>
<dbReference type="Gene3D" id="2.30.30.180">
    <property type="entry name" value="Ribosome maturation factor RimP, C-terminal domain"/>
    <property type="match status" value="1"/>
</dbReference>
<evidence type="ECO:0000256" key="2">
    <source>
        <dbReference type="ARBA" id="ARBA00022517"/>
    </source>
</evidence>
<dbReference type="InterPro" id="IPR003728">
    <property type="entry name" value="Ribosome_maturation_RimP"/>
</dbReference>
<dbReference type="GO" id="GO:0006412">
    <property type="term" value="P:translation"/>
    <property type="evidence" value="ECO:0007669"/>
    <property type="project" value="TreeGrafter"/>
</dbReference>
<dbReference type="GO" id="GO:0005829">
    <property type="term" value="C:cytosol"/>
    <property type="evidence" value="ECO:0007669"/>
    <property type="project" value="TreeGrafter"/>
</dbReference>
<evidence type="ECO:0000259" key="5">
    <source>
        <dbReference type="Pfam" id="PF17384"/>
    </source>
</evidence>
<dbReference type="Proteomes" id="UP000239735">
    <property type="component" value="Unassembled WGS sequence"/>
</dbReference>
<sequence>MAKGFVCRGKGTMAVSLDEIRKAAERVAASHGLDVVDVEMTGSAKDRILRVALEKNAAGRAQLKAAAEAHAEGLPEKLLEGSLTVEQLSGVTHEDCAEFSRDFGVLLDVEDLVPGAAYTLEASSPGLDRKLSRPEEFERFAGCLVKVRTFEAVRNNRHWQGRLVAGSKTPSETGTITLDLAAMKQNSKSRKAGVNTVEIALGNIEQANLVPEI</sequence>
<dbReference type="Pfam" id="PF17384">
    <property type="entry name" value="DUF150_C"/>
    <property type="match status" value="1"/>
</dbReference>
<feature type="domain" description="Ribosome maturation factor RimP N-terminal" evidence="4">
    <location>
        <begin position="83"/>
        <end position="128"/>
    </location>
</feature>
<accession>A0A2N9L4I1</accession>
<dbReference type="Pfam" id="PF02576">
    <property type="entry name" value="RimP_N"/>
    <property type="match status" value="1"/>
</dbReference>
<reference evidence="7" key="1">
    <citation type="submission" date="2018-02" db="EMBL/GenBank/DDBJ databases">
        <authorList>
            <person name="Hausmann B."/>
        </authorList>
    </citation>
    <scope>NUCLEOTIDE SEQUENCE [LARGE SCALE GENOMIC DNA]</scope>
    <source>
        <strain evidence="7">Peat soil MAG SbA5</strain>
    </source>
</reference>
<dbReference type="AlphaFoldDB" id="A0A2N9L4I1"/>
<dbReference type="CDD" id="cd01734">
    <property type="entry name" value="YlxS_C"/>
    <property type="match status" value="1"/>
</dbReference>
<keyword evidence="2 3" id="KW-0690">Ribosome biogenesis</keyword>
<keyword evidence="1 3" id="KW-0963">Cytoplasm</keyword>
<evidence type="ECO:0000313" key="6">
    <source>
        <dbReference type="EMBL" id="SPE18141.1"/>
    </source>
</evidence>
<evidence type="ECO:0000313" key="7">
    <source>
        <dbReference type="Proteomes" id="UP000239735"/>
    </source>
</evidence>
<dbReference type="InterPro" id="IPR028998">
    <property type="entry name" value="RimP_C"/>
</dbReference>
<dbReference type="InterPro" id="IPR036847">
    <property type="entry name" value="RimP_C_sf"/>
</dbReference>
<evidence type="ECO:0000256" key="3">
    <source>
        <dbReference type="HAMAP-Rule" id="MF_01077"/>
    </source>
</evidence>
<proteinExistence type="inferred from homology"/>
<dbReference type="PANTHER" id="PTHR33867">
    <property type="entry name" value="RIBOSOME MATURATION FACTOR RIMP"/>
    <property type="match status" value="1"/>
</dbReference>
<evidence type="ECO:0000259" key="4">
    <source>
        <dbReference type="Pfam" id="PF02576"/>
    </source>
</evidence>
<dbReference type="SUPFAM" id="SSF75420">
    <property type="entry name" value="YhbC-like, N-terminal domain"/>
    <property type="match status" value="1"/>
</dbReference>
<name>A0A2N9L4I1_9BACT</name>
<comment type="function">
    <text evidence="3">Required for maturation of 30S ribosomal subunits.</text>
</comment>
<dbReference type="EMBL" id="OKRB01000046">
    <property type="protein sequence ID" value="SPE18141.1"/>
    <property type="molecule type" value="Genomic_DNA"/>
</dbReference>
<dbReference type="PANTHER" id="PTHR33867:SF1">
    <property type="entry name" value="RIBOSOME MATURATION FACTOR RIMP"/>
    <property type="match status" value="1"/>
</dbReference>
<dbReference type="GO" id="GO:0000028">
    <property type="term" value="P:ribosomal small subunit assembly"/>
    <property type="evidence" value="ECO:0007669"/>
    <property type="project" value="TreeGrafter"/>
</dbReference>
<feature type="domain" description="Ribosome maturation factor RimP C-terminal" evidence="5">
    <location>
        <begin position="131"/>
        <end position="212"/>
    </location>
</feature>
<dbReference type="Gene3D" id="3.30.300.70">
    <property type="entry name" value="RimP-like superfamily, N-terminal"/>
    <property type="match status" value="1"/>
</dbReference>
<dbReference type="HAMAP" id="MF_01077">
    <property type="entry name" value="RimP"/>
    <property type="match status" value="1"/>
</dbReference>
<organism evidence="6 7">
    <name type="scientific">Candidatus Sulfuritelmatomonas gaucii</name>
    <dbReference type="NCBI Taxonomy" id="2043161"/>
    <lineage>
        <taxon>Bacteria</taxon>
        <taxon>Pseudomonadati</taxon>
        <taxon>Acidobacteriota</taxon>
        <taxon>Terriglobia</taxon>
        <taxon>Terriglobales</taxon>
        <taxon>Acidobacteriaceae</taxon>
        <taxon>Candidatus Sulfuritelmatomonas</taxon>
    </lineage>
</organism>
<gene>
    <name evidence="3 6" type="primary">rimP</name>
    <name evidence="6" type="ORF">SBA5_140008</name>
</gene>
<protein>
    <recommendedName>
        <fullName evidence="3">Ribosome maturation factor RimP</fullName>
    </recommendedName>
</protein>
<comment type="subcellular location">
    <subcellularLocation>
        <location evidence="3">Cytoplasm</location>
    </subcellularLocation>
</comment>